<keyword evidence="4" id="KW-1185">Reference proteome</keyword>
<name>A0A1D6M212_MAIZE</name>
<evidence type="ECO:0000256" key="1">
    <source>
        <dbReference type="SAM" id="MobiDB-lite"/>
    </source>
</evidence>
<reference evidence="3" key="3">
    <citation type="submission" date="2019-07" db="EMBL/GenBank/DDBJ databases">
        <authorList>
            <person name="Seetharam A."/>
            <person name="Woodhouse M."/>
            <person name="Cannon E."/>
        </authorList>
    </citation>
    <scope>NUCLEOTIDE SEQUENCE [LARGE SCALE GENOMIC DNA]</scope>
    <source>
        <strain evidence="3">cv. B73</strain>
    </source>
</reference>
<dbReference type="PaxDb" id="4577-GRMZM2G020998_P01"/>
<dbReference type="EnsemblPlants" id="Zm00001eb285820_T001">
    <property type="protein sequence ID" value="Zm00001eb285820_P001"/>
    <property type="gene ID" value="Zm00001eb285820"/>
</dbReference>
<dbReference type="EMBL" id="CM000782">
    <property type="protein sequence ID" value="AQK85271.1"/>
    <property type="molecule type" value="Genomic_DNA"/>
</dbReference>
<feature type="region of interest" description="Disordered" evidence="1">
    <location>
        <begin position="1"/>
        <end position="21"/>
    </location>
</feature>
<reference evidence="3" key="4">
    <citation type="submission" date="2021-05" db="UniProtKB">
        <authorList>
            <consortium name="EnsemblPlants"/>
        </authorList>
    </citation>
    <scope>IDENTIFICATION</scope>
    <source>
        <strain evidence="3">cv. B73</strain>
    </source>
</reference>
<reference evidence="4" key="1">
    <citation type="journal article" date="2009" name="Science">
        <title>The B73 maize genome: complexity, diversity, and dynamics.</title>
        <authorList>
            <person name="Schnable P.S."/>
            <person name="Ware D."/>
            <person name="Fulton R.S."/>
            <person name="Stein J.C."/>
            <person name="Wei F."/>
            <person name="Pasternak S."/>
            <person name="Liang C."/>
            <person name="Zhang J."/>
            <person name="Fulton L."/>
            <person name="Graves T.A."/>
            <person name="Minx P."/>
            <person name="Reily A.D."/>
            <person name="Courtney L."/>
            <person name="Kruchowski S.S."/>
            <person name="Tomlinson C."/>
            <person name="Strong C."/>
            <person name="Delehaunty K."/>
            <person name="Fronick C."/>
            <person name="Courtney B."/>
            <person name="Rock S.M."/>
            <person name="Belter E."/>
            <person name="Du F."/>
            <person name="Kim K."/>
            <person name="Abbott R.M."/>
            <person name="Cotton M."/>
            <person name="Levy A."/>
            <person name="Marchetto P."/>
            <person name="Ochoa K."/>
            <person name="Jackson S.M."/>
            <person name="Gillam B."/>
            <person name="Chen W."/>
            <person name="Yan L."/>
            <person name="Higginbotham J."/>
            <person name="Cardenas M."/>
            <person name="Waligorski J."/>
            <person name="Applebaum E."/>
            <person name="Phelps L."/>
            <person name="Falcone J."/>
            <person name="Kanchi K."/>
            <person name="Thane T."/>
            <person name="Scimone A."/>
            <person name="Thane N."/>
            <person name="Henke J."/>
            <person name="Wang T."/>
            <person name="Ruppert J."/>
            <person name="Shah N."/>
            <person name="Rotter K."/>
            <person name="Hodges J."/>
            <person name="Ingenthron E."/>
            <person name="Cordes M."/>
            <person name="Kohlberg S."/>
            <person name="Sgro J."/>
            <person name="Delgado B."/>
            <person name="Mead K."/>
            <person name="Chinwalla A."/>
            <person name="Leonard S."/>
            <person name="Crouse K."/>
            <person name="Collura K."/>
            <person name="Kudrna D."/>
            <person name="Currie J."/>
            <person name="He R."/>
            <person name="Angelova A."/>
            <person name="Rajasekar S."/>
            <person name="Mueller T."/>
            <person name="Lomeli R."/>
            <person name="Scara G."/>
            <person name="Ko A."/>
            <person name="Delaney K."/>
            <person name="Wissotski M."/>
            <person name="Lopez G."/>
            <person name="Campos D."/>
            <person name="Braidotti M."/>
            <person name="Ashley E."/>
            <person name="Golser W."/>
            <person name="Kim H."/>
            <person name="Lee S."/>
            <person name="Lin J."/>
            <person name="Dujmic Z."/>
            <person name="Kim W."/>
            <person name="Talag J."/>
            <person name="Zuccolo A."/>
            <person name="Fan C."/>
            <person name="Sebastian A."/>
            <person name="Kramer M."/>
            <person name="Spiegel L."/>
            <person name="Nascimento L."/>
            <person name="Zutavern T."/>
            <person name="Miller B."/>
            <person name="Ambroise C."/>
            <person name="Muller S."/>
            <person name="Spooner W."/>
            <person name="Narechania A."/>
            <person name="Ren L."/>
            <person name="Wei S."/>
            <person name="Kumari S."/>
            <person name="Faga B."/>
            <person name="Levy M.J."/>
            <person name="McMahan L."/>
            <person name="Van Buren P."/>
            <person name="Vaughn M.W."/>
            <person name="Ying K."/>
            <person name="Yeh C.-T."/>
            <person name="Emrich S.J."/>
            <person name="Jia Y."/>
            <person name="Kalyanaraman A."/>
            <person name="Hsia A.-P."/>
            <person name="Barbazuk W.B."/>
            <person name="Baucom R.S."/>
            <person name="Brutnell T.P."/>
            <person name="Carpita N.C."/>
            <person name="Chaparro C."/>
            <person name="Chia J.-M."/>
            <person name="Deragon J.-M."/>
            <person name="Estill J.C."/>
            <person name="Fu Y."/>
            <person name="Jeddeloh J.A."/>
            <person name="Han Y."/>
            <person name="Lee H."/>
            <person name="Li P."/>
            <person name="Lisch D.R."/>
            <person name="Liu S."/>
            <person name="Liu Z."/>
            <person name="Nagel D.H."/>
            <person name="McCann M.C."/>
            <person name="SanMiguel P."/>
            <person name="Myers A.M."/>
            <person name="Nettleton D."/>
            <person name="Nguyen J."/>
            <person name="Penning B.W."/>
            <person name="Ponnala L."/>
            <person name="Schneider K.L."/>
            <person name="Schwartz D.C."/>
            <person name="Sharma A."/>
            <person name="Soderlund C."/>
            <person name="Springer N.M."/>
            <person name="Sun Q."/>
            <person name="Wang H."/>
            <person name="Waterman M."/>
            <person name="Westerman R."/>
            <person name="Wolfgruber T.K."/>
            <person name="Yang L."/>
            <person name="Yu Y."/>
            <person name="Zhang L."/>
            <person name="Zhou S."/>
            <person name="Zhu Q."/>
            <person name="Bennetzen J.L."/>
            <person name="Dawe R.K."/>
            <person name="Jiang J."/>
            <person name="Jiang N."/>
            <person name="Presting G.G."/>
            <person name="Wessler S.R."/>
            <person name="Aluru S."/>
            <person name="Martienssen R.A."/>
            <person name="Clifton S.W."/>
            <person name="McCombie W.R."/>
            <person name="Wing R.A."/>
            <person name="Wilson R.K."/>
        </authorList>
    </citation>
    <scope>NUCLEOTIDE SEQUENCE [LARGE SCALE GENOMIC DNA]</scope>
    <source>
        <strain evidence="4">cv. B73</strain>
    </source>
</reference>
<dbReference type="Gramene" id="Zm00001eb285820_T001">
    <property type="protein sequence ID" value="Zm00001eb285820_P001"/>
    <property type="gene ID" value="Zm00001eb285820"/>
</dbReference>
<evidence type="ECO:0000313" key="2">
    <source>
        <dbReference type="EMBL" id="AQK85271.1"/>
    </source>
</evidence>
<evidence type="ECO:0000313" key="4">
    <source>
        <dbReference type="Proteomes" id="UP000007305"/>
    </source>
</evidence>
<proteinExistence type="predicted"/>
<dbReference type="AlphaFoldDB" id="A0A1D6M212"/>
<reference evidence="2" key="2">
    <citation type="submission" date="2015-12" db="EMBL/GenBank/DDBJ databases">
        <title>Update maize B73 reference genome by single molecule sequencing technologies.</title>
        <authorList>
            <consortium name="Maize Genome Sequencing Project"/>
            <person name="Ware D."/>
        </authorList>
    </citation>
    <scope>NUCLEOTIDE SEQUENCE</scope>
    <source>
        <tissue evidence="2">Seedling</tissue>
    </source>
</reference>
<sequence>MSLAARRVQNPATRRDSSNDDLVFPPYLVRRSGRNKAPKRQLTRQIYDDHLPRKCQAVGKKIKAATGKQQYGHGCYITMRCSPAAVNNTTLIMSLSDMVKEMLKDLGFGSLLIMNIEGLEDRVLGAYLLSSVQDNPLRIKVGGRSMSITAQVVHLVTGLPMGQNASQKAWLIYSEPIVKRACLLLRS</sequence>
<protein>
    <submittedName>
        <fullName evidence="2 3">Uncharacterized protein</fullName>
    </submittedName>
</protein>
<organism evidence="2">
    <name type="scientific">Zea mays</name>
    <name type="common">Maize</name>
    <dbReference type="NCBI Taxonomy" id="4577"/>
    <lineage>
        <taxon>Eukaryota</taxon>
        <taxon>Viridiplantae</taxon>
        <taxon>Streptophyta</taxon>
        <taxon>Embryophyta</taxon>
        <taxon>Tracheophyta</taxon>
        <taxon>Spermatophyta</taxon>
        <taxon>Magnoliopsida</taxon>
        <taxon>Liliopsida</taxon>
        <taxon>Poales</taxon>
        <taxon>Poaceae</taxon>
        <taxon>PACMAD clade</taxon>
        <taxon>Panicoideae</taxon>
        <taxon>Andropogonodae</taxon>
        <taxon>Andropogoneae</taxon>
        <taxon>Tripsacinae</taxon>
        <taxon>Zea</taxon>
    </lineage>
</organism>
<dbReference type="Proteomes" id="UP000007305">
    <property type="component" value="Chromosome 6"/>
</dbReference>
<gene>
    <name evidence="2" type="ORF">ZEAMMB73_Zm00001d037947</name>
</gene>
<dbReference type="ExpressionAtlas" id="A0A1D6M212">
    <property type="expression patterns" value="baseline and differential"/>
</dbReference>
<accession>A0A1D6M212</accession>
<evidence type="ECO:0000313" key="3">
    <source>
        <dbReference type="EnsemblPlants" id="Zm00001eb285820_P001"/>
    </source>
</evidence>